<dbReference type="PANTHER" id="PTHR24305:SF157">
    <property type="entry name" value="N-ACETYLTRYPTOPHAN 6-HYDROXYLASE IVOC-RELATED"/>
    <property type="match status" value="1"/>
</dbReference>
<dbReference type="GO" id="GO:0016705">
    <property type="term" value="F:oxidoreductase activity, acting on paired donors, with incorporation or reduction of molecular oxygen"/>
    <property type="evidence" value="ECO:0007669"/>
    <property type="project" value="InterPro"/>
</dbReference>
<dbReference type="Pfam" id="PF00067">
    <property type="entry name" value="p450"/>
    <property type="match status" value="1"/>
</dbReference>
<keyword evidence="9" id="KW-1133">Transmembrane helix</keyword>
<keyword evidence="5 7" id="KW-0408">Iron</keyword>
<dbReference type="PANTHER" id="PTHR24305">
    <property type="entry name" value="CYTOCHROME P450"/>
    <property type="match status" value="1"/>
</dbReference>
<evidence type="ECO:0000256" key="9">
    <source>
        <dbReference type="SAM" id="Phobius"/>
    </source>
</evidence>
<evidence type="ECO:0000256" key="3">
    <source>
        <dbReference type="ARBA" id="ARBA00022723"/>
    </source>
</evidence>
<dbReference type="CDD" id="cd11062">
    <property type="entry name" value="CYP58-like"/>
    <property type="match status" value="1"/>
</dbReference>
<dbReference type="Gene3D" id="1.10.630.10">
    <property type="entry name" value="Cytochrome P450"/>
    <property type="match status" value="1"/>
</dbReference>
<keyword evidence="4 8" id="KW-0560">Oxidoreductase</keyword>
<evidence type="ECO:0000256" key="5">
    <source>
        <dbReference type="ARBA" id="ARBA00023004"/>
    </source>
</evidence>
<reference evidence="10 11" key="1">
    <citation type="submission" date="2020-03" db="EMBL/GenBank/DDBJ databases">
        <title>Draft Genome Sequence of Cudoniella acicularis.</title>
        <authorList>
            <person name="Buettner E."/>
            <person name="Kellner H."/>
        </authorList>
    </citation>
    <scope>NUCLEOTIDE SEQUENCE [LARGE SCALE GENOMIC DNA]</scope>
    <source>
        <strain evidence="10 11">DSM 108380</strain>
    </source>
</reference>
<comment type="caution">
    <text evidence="10">The sequence shown here is derived from an EMBL/GenBank/DDBJ whole genome shotgun (WGS) entry which is preliminary data.</text>
</comment>
<dbReference type="AlphaFoldDB" id="A0A8H4RV53"/>
<dbReference type="PROSITE" id="PS00086">
    <property type="entry name" value="CYTOCHROME_P450"/>
    <property type="match status" value="1"/>
</dbReference>
<dbReference type="GO" id="GO:0005506">
    <property type="term" value="F:iron ion binding"/>
    <property type="evidence" value="ECO:0007669"/>
    <property type="project" value="InterPro"/>
</dbReference>
<dbReference type="InterPro" id="IPR036396">
    <property type="entry name" value="Cyt_P450_sf"/>
</dbReference>
<dbReference type="InterPro" id="IPR050121">
    <property type="entry name" value="Cytochrome_P450_monoxygenase"/>
</dbReference>
<keyword evidence="7 8" id="KW-0349">Heme</keyword>
<proteinExistence type="inferred from homology"/>
<comment type="similarity">
    <text evidence="2 8">Belongs to the cytochrome P450 family.</text>
</comment>
<keyword evidence="9" id="KW-0812">Transmembrane</keyword>
<evidence type="ECO:0000256" key="4">
    <source>
        <dbReference type="ARBA" id="ARBA00023002"/>
    </source>
</evidence>
<organism evidence="10 11">
    <name type="scientific">Cudoniella acicularis</name>
    <dbReference type="NCBI Taxonomy" id="354080"/>
    <lineage>
        <taxon>Eukaryota</taxon>
        <taxon>Fungi</taxon>
        <taxon>Dikarya</taxon>
        <taxon>Ascomycota</taxon>
        <taxon>Pezizomycotina</taxon>
        <taxon>Leotiomycetes</taxon>
        <taxon>Helotiales</taxon>
        <taxon>Tricladiaceae</taxon>
        <taxon>Cudoniella</taxon>
    </lineage>
</organism>
<keyword evidence="11" id="KW-1185">Reference proteome</keyword>
<dbReference type="GO" id="GO:0020037">
    <property type="term" value="F:heme binding"/>
    <property type="evidence" value="ECO:0007669"/>
    <property type="project" value="InterPro"/>
</dbReference>
<dbReference type="SUPFAM" id="SSF48264">
    <property type="entry name" value="Cytochrome P450"/>
    <property type="match status" value="1"/>
</dbReference>
<dbReference type="InterPro" id="IPR002401">
    <property type="entry name" value="Cyt_P450_E_grp-I"/>
</dbReference>
<dbReference type="InterPro" id="IPR001128">
    <property type="entry name" value="Cyt_P450"/>
</dbReference>
<dbReference type="GO" id="GO:0004497">
    <property type="term" value="F:monooxygenase activity"/>
    <property type="evidence" value="ECO:0007669"/>
    <property type="project" value="UniProtKB-KW"/>
</dbReference>
<feature type="transmembrane region" description="Helical" evidence="9">
    <location>
        <begin position="20"/>
        <end position="42"/>
    </location>
</feature>
<gene>
    <name evidence="10" type="ORF">G7Y89_g3029</name>
</gene>
<dbReference type="PRINTS" id="PR00463">
    <property type="entry name" value="EP450I"/>
</dbReference>
<evidence type="ECO:0000256" key="1">
    <source>
        <dbReference type="ARBA" id="ARBA00001971"/>
    </source>
</evidence>
<sequence length="500" mass="57180">MSLPNISPQSFPIPHSTHNIIALLIIPILAYVLTLITYRLVFSPLAGFPGPRLAACTSWVEFYHDYFRQGRFLYEIEKYHQRYGPVVRINPHELSIRDGAFYDEVYVIASSHFLTTAHAHHRLRRKPLEPFFSRSGIIRLESIIAAAATKLSKRFEALSGGGTVVRLDHAFSAYSGDVIGKICCDEKEDFLDDPDFAPHWYELLHTVTKSIPLLMGFPWVINIVNQIPESFIEWADPRIQNFSNYKKIANRHIEKAKQNKLHSIIDKKDSGTSLLRHLVNSDLPESELSVERLTKEAQVLLGAGTVSTARTLYFVCYYVIANEKIRRRLTDELKDVMVDYPNTVPSFLQLEKLPYLTALIKEALRLSYGTSHRLPRVSPDQAIQYKQWTIPAGVPIGMSAYLMHTDPEVYDNPFRFKPNRWLSDNPLHTRNYVPFSRGSRNCLGQNLAMAETYLALAVLFRPNGPKIELFETDESDVIQVHDFMLPLPRLDSKGVRVVIE</sequence>
<keyword evidence="3 7" id="KW-0479">Metal-binding</keyword>
<feature type="binding site" description="axial binding residue" evidence="7">
    <location>
        <position position="442"/>
    </location>
    <ligand>
        <name>heme</name>
        <dbReference type="ChEBI" id="CHEBI:30413"/>
    </ligand>
    <ligandPart>
        <name>Fe</name>
        <dbReference type="ChEBI" id="CHEBI:18248"/>
    </ligandPart>
</feature>
<keyword evidence="9" id="KW-0472">Membrane</keyword>
<dbReference type="PRINTS" id="PR00385">
    <property type="entry name" value="P450"/>
</dbReference>
<dbReference type="EMBL" id="JAAMPI010000143">
    <property type="protein sequence ID" value="KAF4635062.1"/>
    <property type="molecule type" value="Genomic_DNA"/>
</dbReference>
<evidence type="ECO:0000313" key="11">
    <source>
        <dbReference type="Proteomes" id="UP000566819"/>
    </source>
</evidence>
<evidence type="ECO:0000256" key="8">
    <source>
        <dbReference type="RuleBase" id="RU000461"/>
    </source>
</evidence>
<evidence type="ECO:0008006" key="12">
    <source>
        <dbReference type="Google" id="ProtNLM"/>
    </source>
</evidence>
<name>A0A8H4RV53_9HELO</name>
<dbReference type="InterPro" id="IPR017972">
    <property type="entry name" value="Cyt_P450_CS"/>
</dbReference>
<evidence type="ECO:0000256" key="2">
    <source>
        <dbReference type="ARBA" id="ARBA00010617"/>
    </source>
</evidence>
<comment type="cofactor">
    <cofactor evidence="1 7">
        <name>heme</name>
        <dbReference type="ChEBI" id="CHEBI:30413"/>
    </cofactor>
</comment>
<protein>
    <recommendedName>
        <fullName evidence="12">Cytochrome P450</fullName>
    </recommendedName>
</protein>
<dbReference type="OrthoDB" id="3945418at2759"/>
<evidence type="ECO:0000313" key="10">
    <source>
        <dbReference type="EMBL" id="KAF4635062.1"/>
    </source>
</evidence>
<keyword evidence="6 8" id="KW-0503">Monooxygenase</keyword>
<accession>A0A8H4RV53</accession>
<dbReference type="Proteomes" id="UP000566819">
    <property type="component" value="Unassembled WGS sequence"/>
</dbReference>
<evidence type="ECO:0000256" key="7">
    <source>
        <dbReference type="PIRSR" id="PIRSR602401-1"/>
    </source>
</evidence>
<evidence type="ECO:0000256" key="6">
    <source>
        <dbReference type="ARBA" id="ARBA00023033"/>
    </source>
</evidence>